<evidence type="ECO:0000313" key="2">
    <source>
        <dbReference type="Proteomes" id="UP001549047"/>
    </source>
</evidence>
<protein>
    <submittedName>
        <fullName evidence="1">DNA-directed RNA polymerase subunit RPC12/RpoP</fullName>
    </submittedName>
</protein>
<name>A0ABV2J940_9HYPH</name>
<keyword evidence="1" id="KW-0240">DNA-directed RNA polymerase</keyword>
<dbReference type="GO" id="GO:0000428">
    <property type="term" value="C:DNA-directed RNA polymerase complex"/>
    <property type="evidence" value="ECO:0007669"/>
    <property type="project" value="UniProtKB-KW"/>
</dbReference>
<gene>
    <name evidence="1" type="ORF">ABID16_004658</name>
</gene>
<proteinExistence type="predicted"/>
<accession>A0ABV2J940</accession>
<comment type="caution">
    <text evidence="1">The sequence shown here is derived from an EMBL/GenBank/DDBJ whole genome shotgun (WGS) entry which is preliminary data.</text>
</comment>
<keyword evidence="1" id="KW-0804">Transcription</keyword>
<dbReference type="Proteomes" id="UP001549047">
    <property type="component" value="Unassembled WGS sequence"/>
</dbReference>
<reference evidence="1 2" key="1">
    <citation type="submission" date="2024-06" db="EMBL/GenBank/DDBJ databases">
        <title>Genomic Encyclopedia of Type Strains, Phase IV (KMG-IV): sequencing the most valuable type-strain genomes for metagenomic binning, comparative biology and taxonomic classification.</title>
        <authorList>
            <person name="Goeker M."/>
        </authorList>
    </citation>
    <scope>NUCLEOTIDE SEQUENCE [LARGE SCALE GENOMIC DNA]</scope>
    <source>
        <strain evidence="1 2">DSM 29780</strain>
    </source>
</reference>
<evidence type="ECO:0000313" key="1">
    <source>
        <dbReference type="EMBL" id="MET3616309.1"/>
    </source>
</evidence>
<dbReference type="EMBL" id="JBEPMB010000018">
    <property type="protein sequence ID" value="MET3616309.1"/>
    <property type="molecule type" value="Genomic_DNA"/>
</dbReference>
<sequence length="82" mass="8991">MTTIADIRSSQVWLGIRCEACGRSTYIPHLLLPARLAPDLPVHLAAAFFRCKGCGGKRLVSAAHNPEDAAKPFTEAWKKRMA</sequence>
<dbReference type="RefSeq" id="WP_354558759.1">
    <property type="nucleotide sequence ID" value="NZ_JBEPMB010000018.1"/>
</dbReference>
<keyword evidence="2" id="KW-1185">Reference proteome</keyword>
<organism evidence="1 2">
    <name type="scientific">Rhizobium aquaticum</name>
    <dbReference type="NCBI Taxonomy" id="1549636"/>
    <lineage>
        <taxon>Bacteria</taxon>
        <taxon>Pseudomonadati</taxon>
        <taxon>Pseudomonadota</taxon>
        <taxon>Alphaproteobacteria</taxon>
        <taxon>Hyphomicrobiales</taxon>
        <taxon>Rhizobiaceae</taxon>
        <taxon>Rhizobium/Agrobacterium group</taxon>
        <taxon>Rhizobium</taxon>
    </lineage>
</organism>